<feature type="compositionally biased region" description="Acidic residues" evidence="1">
    <location>
        <begin position="479"/>
        <end position="494"/>
    </location>
</feature>
<dbReference type="InterPro" id="IPR027417">
    <property type="entry name" value="P-loop_NTPase"/>
</dbReference>
<protein>
    <submittedName>
        <fullName evidence="2">Packaging ATPase</fullName>
    </submittedName>
</protein>
<dbReference type="PANTHER" id="PTHR18898:SF2">
    <property type="entry name" value="NUCLEOPROTEIN TPR"/>
    <property type="match status" value="1"/>
</dbReference>
<feature type="compositionally biased region" description="Acidic residues" evidence="1">
    <location>
        <begin position="75"/>
        <end position="112"/>
    </location>
</feature>
<feature type="region of interest" description="Disordered" evidence="1">
    <location>
        <begin position="62"/>
        <end position="192"/>
    </location>
</feature>
<feature type="compositionally biased region" description="Acidic residues" evidence="1">
    <location>
        <begin position="21"/>
        <end position="38"/>
    </location>
</feature>
<sequence length="658" mass="75415">MKDEDIFIDDDEMMVVVEGEAKEEEDDDDNIRNDDDDGLINKHRQLLIYNKNMDNTFLEVVEEIPPGQQQQQQNEEIEEEEGGEEEVVVEEEDDDDEDEDEEEEDEEEEEEEEKKTLAAAAVEVEKEEEDNTQKNDDDDVVEEVVVVAEEEKVVEEENNEEERKKRPLEEEEEQPKKKQKTTTTTEDDDDDDEAKRFRSFAEFNEGSWYVVGPPGSGKTTILKTFLWDTYQSAKASKLHFYPNYTTTIREELANFKKIIPKPLVSAVFKVAAEKRISDWLNENFGKKKKVVVIYDDICSPSDNSSSSSSSGKRKKKAASAWAKYQSEVVRFGSRHYKAHYLITTQYYTVLDTTTRSSFTYLMCICKMADLSGGSGGGGDSKKLKEIANIFKCDVDQLIALADTVMMGEEEFDGNDRLVIVYNNQDKNFRWNLHRRPASDSDEMKRYVEDYLLEIPQCFIKNRSAKMMRAAAAAATAGEEGGEEEEEEEEGEEEASAAAAGEDLEKELTKISMLQSISKINPKAYELLNNSKRMDIIEKEYLKAKAMLNLRNKLNIFMILYDLLFVTIEYVDRKLLINQCEGLTSYRDSMSDDDKNTERDIVNSVIECYAPYLNQPSPLTDLTLHTVTVILLAKAHSSMSRIVNTVASQLERCDRKCRR</sequence>
<dbReference type="Gene3D" id="3.40.50.300">
    <property type="entry name" value="P-loop containing nucleotide triphosphate hydrolases"/>
    <property type="match status" value="1"/>
</dbReference>
<proteinExistence type="predicted"/>
<evidence type="ECO:0000256" key="1">
    <source>
        <dbReference type="SAM" id="MobiDB-lite"/>
    </source>
</evidence>
<accession>A0A6G9HDY9</accession>
<name>A0A6G9HDY9_9VIRU</name>
<dbReference type="PANTHER" id="PTHR18898">
    <property type="entry name" value="NUCLEOPROTEIN TPR-RELATED"/>
    <property type="match status" value="1"/>
</dbReference>
<evidence type="ECO:0000313" key="2">
    <source>
        <dbReference type="EMBL" id="QIQ08546.1"/>
    </source>
</evidence>
<reference evidence="2" key="1">
    <citation type="journal article" date="2020" name="MBio">
        <title>A New Family of DNA Viruses Causing Disease in Crustaceans from Diverse Aquatic Biomes.</title>
        <authorList>
            <person name="Subramaniam K."/>
            <person name="Behringer D.C."/>
            <person name="Bojko J."/>
            <person name="Yutin N."/>
            <person name="Clark A.S."/>
            <person name="Bateman K.S."/>
            <person name="van Aerle R."/>
            <person name="Bass D."/>
            <person name="Kerr R.C."/>
            <person name="Koonin E.V."/>
            <person name="Stentiford G.D."/>
            <person name="Waltzek T.B."/>
        </authorList>
    </citation>
    <scope>NUCLEOTIDE SEQUENCE</scope>
</reference>
<feature type="region of interest" description="Disordered" evidence="1">
    <location>
        <begin position="18"/>
        <end position="40"/>
    </location>
</feature>
<feature type="compositionally biased region" description="Acidic residues" evidence="1">
    <location>
        <begin position="125"/>
        <end position="142"/>
    </location>
</feature>
<dbReference type="EMBL" id="MN604015">
    <property type="protein sequence ID" value="QIQ08546.1"/>
    <property type="molecule type" value="Genomic_DNA"/>
</dbReference>
<organism evidence="2">
    <name type="scientific">Carcinus maenas virus 1</name>
    <dbReference type="NCBI Taxonomy" id="2704945"/>
    <lineage>
        <taxon>Viruses</taxon>
    </lineage>
</organism>
<gene>
    <name evidence="2" type="primary">ORF39</name>
</gene>
<dbReference type="SUPFAM" id="SSF52540">
    <property type="entry name" value="P-loop containing nucleoside triphosphate hydrolases"/>
    <property type="match status" value="2"/>
</dbReference>
<feature type="region of interest" description="Disordered" evidence="1">
    <location>
        <begin position="473"/>
        <end position="499"/>
    </location>
</feature>